<dbReference type="AlphaFoldDB" id="A0A7V4U324"/>
<protein>
    <submittedName>
        <fullName evidence="1">HlyD family efflux transporter periplasmic adaptor subunit</fullName>
    </submittedName>
</protein>
<evidence type="ECO:0000313" key="1">
    <source>
        <dbReference type="EMBL" id="HGY57075.1"/>
    </source>
</evidence>
<dbReference type="Gene3D" id="2.40.50.100">
    <property type="match status" value="1"/>
</dbReference>
<dbReference type="Proteomes" id="UP000885779">
    <property type="component" value="Unassembled WGS sequence"/>
</dbReference>
<accession>A0A7V4U324</accession>
<reference evidence="1" key="1">
    <citation type="journal article" date="2020" name="mSystems">
        <title>Genome- and Community-Level Interaction Insights into Carbon Utilization and Element Cycling Functions of Hydrothermarchaeota in Hydrothermal Sediment.</title>
        <authorList>
            <person name="Zhou Z."/>
            <person name="Liu Y."/>
            <person name="Xu W."/>
            <person name="Pan J."/>
            <person name="Luo Z.H."/>
            <person name="Li M."/>
        </authorList>
    </citation>
    <scope>NUCLEOTIDE SEQUENCE [LARGE SCALE GENOMIC DNA]</scope>
    <source>
        <strain evidence="1">HyVt-577</strain>
    </source>
</reference>
<name>A0A7V4U324_CALAY</name>
<dbReference type="InterPro" id="IPR011053">
    <property type="entry name" value="Single_hybrid_motif"/>
</dbReference>
<dbReference type="PANTHER" id="PTHR30469">
    <property type="entry name" value="MULTIDRUG RESISTANCE PROTEIN MDTA"/>
    <property type="match status" value="1"/>
</dbReference>
<comment type="caution">
    <text evidence="1">The sequence shown here is derived from an EMBL/GenBank/DDBJ whole genome shotgun (WGS) entry which is preliminary data.</text>
</comment>
<dbReference type="EMBL" id="DRQG01000143">
    <property type="protein sequence ID" value="HGY57075.1"/>
    <property type="molecule type" value="Genomic_DNA"/>
</dbReference>
<gene>
    <name evidence="1" type="ORF">ENK44_15305</name>
</gene>
<proteinExistence type="predicted"/>
<dbReference type="PANTHER" id="PTHR30469:SF15">
    <property type="entry name" value="HLYD FAMILY OF SECRETION PROTEINS"/>
    <property type="match status" value="1"/>
</dbReference>
<dbReference type="PROSITE" id="PS51257">
    <property type="entry name" value="PROKAR_LIPOPROTEIN"/>
    <property type="match status" value="1"/>
</dbReference>
<dbReference type="SUPFAM" id="SSF51230">
    <property type="entry name" value="Single hybrid motif"/>
    <property type="match status" value="1"/>
</dbReference>
<organism evidence="1">
    <name type="scientific">Caldithrix abyssi</name>
    <dbReference type="NCBI Taxonomy" id="187145"/>
    <lineage>
        <taxon>Bacteria</taxon>
        <taxon>Pseudomonadati</taxon>
        <taxon>Calditrichota</taxon>
        <taxon>Calditrichia</taxon>
        <taxon>Calditrichales</taxon>
        <taxon>Calditrichaceae</taxon>
        <taxon>Caldithrix</taxon>
    </lineage>
</organism>
<sequence>MKVQLNRFIILLFLLVVVGCDPSAKDSDESKEVTLRYKKALQEVKIVHSSLNAYIPFSGYLRAGQKTDIQVKQRSKLIALLVDNGSSVEKGDLIAGLMPLSQGDDFTPQEIYAPFAGEVSGIGFKIGSVLSAGEILMTIKNLKSLMCTVSLTPYQTSLVKKHNKVLLNIHGKNLTTDIDFLDRKNNMLKIVIPNSEGLFSEQDYIEGKIFCGLVEGTYLPKKYAQHDPLRVYLEEGIELDISFPAVTDDLALIYPPIPDQNKIWIVSKTH</sequence>
<dbReference type="GO" id="GO:0015562">
    <property type="term" value="F:efflux transmembrane transporter activity"/>
    <property type="evidence" value="ECO:0007669"/>
    <property type="project" value="TreeGrafter"/>
</dbReference>
<dbReference type="GO" id="GO:1990281">
    <property type="term" value="C:efflux pump complex"/>
    <property type="evidence" value="ECO:0007669"/>
    <property type="project" value="TreeGrafter"/>
</dbReference>